<reference evidence="2 3" key="1">
    <citation type="submission" date="2019-02" db="EMBL/GenBank/DDBJ databases">
        <title>Deep-cultivation of Planctomycetes and their phenomic and genomic characterization uncovers novel biology.</title>
        <authorList>
            <person name="Wiegand S."/>
            <person name="Jogler M."/>
            <person name="Boedeker C."/>
            <person name="Pinto D."/>
            <person name="Vollmers J."/>
            <person name="Rivas-Marin E."/>
            <person name="Kohn T."/>
            <person name="Peeters S.H."/>
            <person name="Heuer A."/>
            <person name="Rast P."/>
            <person name="Oberbeckmann S."/>
            <person name="Bunk B."/>
            <person name="Jeske O."/>
            <person name="Meyerdierks A."/>
            <person name="Storesund J.E."/>
            <person name="Kallscheuer N."/>
            <person name="Luecker S."/>
            <person name="Lage O.M."/>
            <person name="Pohl T."/>
            <person name="Merkel B.J."/>
            <person name="Hornburger P."/>
            <person name="Mueller R.-W."/>
            <person name="Bruemmer F."/>
            <person name="Labrenz M."/>
            <person name="Spormann A.M."/>
            <person name="Op den Camp H."/>
            <person name="Overmann J."/>
            <person name="Amann R."/>
            <person name="Jetten M.S.M."/>
            <person name="Mascher T."/>
            <person name="Medema M.H."/>
            <person name="Devos D.P."/>
            <person name="Kaster A.-K."/>
            <person name="Ovreas L."/>
            <person name="Rohde M."/>
            <person name="Galperin M.Y."/>
            <person name="Jogler C."/>
        </authorList>
    </citation>
    <scope>NUCLEOTIDE SEQUENCE [LARGE SCALE GENOMIC DNA]</scope>
    <source>
        <strain evidence="2 3">I41</strain>
    </source>
</reference>
<evidence type="ECO:0008006" key="4">
    <source>
        <dbReference type="Google" id="ProtNLM"/>
    </source>
</evidence>
<feature type="transmembrane region" description="Helical" evidence="1">
    <location>
        <begin position="97"/>
        <end position="121"/>
    </location>
</feature>
<name>A0A517TRY2_9BACT</name>
<feature type="transmembrane region" description="Helical" evidence="1">
    <location>
        <begin position="52"/>
        <end position="70"/>
    </location>
</feature>
<sequence>MTTVNTADETHPPGMRFPLRAMLILTTGIALLAATIGPFYRQARPEARMPVLALWVGIISVVALFGWFEWSRAIRRKVAAGPLHFVLREVNLPRRSILGIFCAWGMLLYSIFGAYATTHMFSTSTFGGGSGGMFLPVLIPGVFVGALVVAAIDYVSRPWAYTGLVELGELGVIVDRRALPWSRFLHASWHEEYPNRLILRTGKSTYLEVAVPGAIRSEVEAFVGARINFGADMED</sequence>
<dbReference type="KEGG" id="llh:I41_02870"/>
<keyword evidence="3" id="KW-1185">Reference proteome</keyword>
<gene>
    <name evidence="2" type="ORF">I41_02870</name>
</gene>
<feature type="transmembrane region" description="Helical" evidence="1">
    <location>
        <begin position="21"/>
        <end position="40"/>
    </location>
</feature>
<protein>
    <recommendedName>
        <fullName evidence="4">DUF5673 domain-containing protein</fullName>
    </recommendedName>
</protein>
<keyword evidence="1" id="KW-1133">Transmembrane helix</keyword>
<accession>A0A517TRY2</accession>
<dbReference type="RefSeq" id="WP_145430259.1">
    <property type="nucleotide sequence ID" value="NZ_CP036339.1"/>
</dbReference>
<dbReference type="EMBL" id="CP036339">
    <property type="protein sequence ID" value="QDT71132.1"/>
    <property type="molecule type" value="Genomic_DNA"/>
</dbReference>
<dbReference type="AlphaFoldDB" id="A0A517TRY2"/>
<keyword evidence="1" id="KW-0812">Transmembrane</keyword>
<evidence type="ECO:0000313" key="3">
    <source>
        <dbReference type="Proteomes" id="UP000317909"/>
    </source>
</evidence>
<feature type="transmembrane region" description="Helical" evidence="1">
    <location>
        <begin position="133"/>
        <end position="155"/>
    </location>
</feature>
<keyword evidence="1" id="KW-0472">Membrane</keyword>
<evidence type="ECO:0000313" key="2">
    <source>
        <dbReference type="EMBL" id="QDT71132.1"/>
    </source>
</evidence>
<organism evidence="2 3">
    <name type="scientific">Lacipirellula limnantheis</name>
    <dbReference type="NCBI Taxonomy" id="2528024"/>
    <lineage>
        <taxon>Bacteria</taxon>
        <taxon>Pseudomonadati</taxon>
        <taxon>Planctomycetota</taxon>
        <taxon>Planctomycetia</taxon>
        <taxon>Pirellulales</taxon>
        <taxon>Lacipirellulaceae</taxon>
        <taxon>Lacipirellula</taxon>
    </lineage>
</organism>
<proteinExistence type="predicted"/>
<evidence type="ECO:0000256" key="1">
    <source>
        <dbReference type="SAM" id="Phobius"/>
    </source>
</evidence>
<dbReference type="Proteomes" id="UP000317909">
    <property type="component" value="Chromosome"/>
</dbReference>